<keyword evidence="1 2" id="KW-0344">Guanine-nucleotide releasing factor</keyword>
<sequence length="1250" mass="139316">MSGNSTTVQEPLTVEPLKTEGVPVDQCCLVVQMPSVEEMRKEVADITCQMQSVYLNDDKSSQGDRETSVGPVVDAESRKNSIDTSLGKSSPTMKFGTISLPATMTRLTDGGDNHTNARSKSNTISRMIGIEKETTIEPTRAQSSMSSKLPREEQVSEEFVINGRRYRQTYHRRIVLERRTTRDVFFLPASSAEPETKPTGVNTLEYTSPRSSQKHDDIVDGSVLENYAASEECRPTLDLAVVRGAQGEANEDSCISPAVIMRTNTGQPKNVVTGRMNGSDGHAEGDSESVRRIKQKRSRSKYLVKDVAETIRKHIKSNLRRTKSNFGRKSRLYSNEASLDIRSRDSANGNYENQTAESYQGGNQEIVGYMYKFGVWDNQAPVLDPRLPIAMNSSLMSKAGLTGAVIALPPEWHHAEVATEHLDAASGPLVRGRIVACLQRFTQHSPTSGKALHRSTYVQQTRLVRQRNKNADSKSQSHEDRFNALPSAPLLLSPMAEPESDLKETEGEFAEGFLISKSKMSWKPHEAKFSRCSNDRLQLLQSLCPSAAAATILLGRQFLAQPDSSSENESEDATQPSESNHTNEAQVLVGASSWCPQALIARDLSPYLVFGESRRETPKESSPTEENKKSPEKGFSYTGGDDILRGGTLSGLIAYALRLLKYQDKGKWVNALLPNVLKVTYPTFTNPDTIVEKLIQAYVAYAPIEPGCQSAEWTDALTAAEYLISIANELSPEQLSARLVLRLARFARLLISDGAKSVQKPGDKAVSAEDNKEQVVNKHKMLADNLLENLPLLSATAQLRERAACRGWNTARSARRKSTQPSRRNDSFGTEGNQKPQETTTLTANKSSVTGEDASLSPLRNNGQIKRLLSQPMGPEDCPPGRSVSQVQQKESFMAVLERTENFLKIKPEAIAVEITRMEEEKFAQIDFHEFLDIRRLERGEAPTLRACVDHFNHVTAWARSLLFVFGPKLVEHVDATRGQTALNQNGTPIKSHIAKGKKKESNAKKLRPASRDIGDFDESDEDSSTHFGCLPTVGSHFSDQKTMRLRQLGFINLIYTHMCSVLRHVKILKNFSSFLALLLALQEVPECLLSKKARSLFQNFSSYMTPPMFTEYRRDLENATPPYLPYLGLIFQQLIHLNVGNSLYLPQETLNQSPTKQTGDNDYTDPYALIGAMNNMESKPEKMINMWRCLKHYLILGYFVKRKEEPETSRHKLPSNKEVQAILNNFEDRLSDAILDKAKEQLICKTGGK</sequence>
<dbReference type="InterPro" id="IPR036964">
    <property type="entry name" value="RASGEF_cat_dom_sf"/>
</dbReference>
<name>A0AAV2TA30_CALDB</name>
<dbReference type="GO" id="GO:0005085">
    <property type="term" value="F:guanyl-nucleotide exchange factor activity"/>
    <property type="evidence" value="ECO:0007669"/>
    <property type="project" value="UniProtKB-KW"/>
</dbReference>
<dbReference type="Gene3D" id="1.10.840.10">
    <property type="entry name" value="Ras guanine-nucleotide exchange factors catalytic domain"/>
    <property type="match status" value="2"/>
</dbReference>
<dbReference type="InterPro" id="IPR008937">
    <property type="entry name" value="Ras-like_GEF"/>
</dbReference>
<dbReference type="InterPro" id="IPR001895">
    <property type="entry name" value="RASGEF_cat_dom"/>
</dbReference>
<dbReference type="PANTHER" id="PTHR23113">
    <property type="entry name" value="GUANINE NUCLEOTIDE EXCHANGE FACTOR"/>
    <property type="match status" value="1"/>
</dbReference>
<protein>
    <recommendedName>
        <fullName evidence="4">Ras-GEF domain-containing protein</fullName>
    </recommendedName>
</protein>
<dbReference type="PROSITE" id="PS50009">
    <property type="entry name" value="RASGEF_CAT"/>
    <property type="match status" value="1"/>
</dbReference>
<dbReference type="EMBL" id="CAXLJL010000157">
    <property type="protein sequence ID" value="CAL5133630.1"/>
    <property type="molecule type" value="Genomic_DNA"/>
</dbReference>
<reference evidence="5" key="1">
    <citation type="submission" date="2024-06" db="EMBL/GenBank/DDBJ databases">
        <authorList>
            <person name="Liu X."/>
            <person name="Lenzi L."/>
            <person name="Haldenby T S."/>
            <person name="Uol C."/>
        </authorList>
    </citation>
    <scope>NUCLEOTIDE SEQUENCE</scope>
</reference>
<accession>A0AAV2TA30</accession>
<feature type="region of interest" description="Disordered" evidence="3">
    <location>
        <begin position="809"/>
        <end position="861"/>
    </location>
</feature>
<feature type="compositionally biased region" description="Basic and acidic residues" evidence="3">
    <location>
        <begin position="1000"/>
        <end position="1015"/>
    </location>
</feature>
<feature type="compositionally biased region" description="Polar residues" evidence="3">
    <location>
        <begin position="573"/>
        <end position="582"/>
    </location>
</feature>
<dbReference type="Proteomes" id="UP001497525">
    <property type="component" value="Unassembled WGS sequence"/>
</dbReference>
<evidence type="ECO:0000256" key="2">
    <source>
        <dbReference type="PROSITE-ProRule" id="PRU00168"/>
    </source>
</evidence>
<evidence type="ECO:0000256" key="3">
    <source>
        <dbReference type="SAM" id="MobiDB-lite"/>
    </source>
</evidence>
<evidence type="ECO:0000313" key="6">
    <source>
        <dbReference type="Proteomes" id="UP001497525"/>
    </source>
</evidence>
<evidence type="ECO:0000256" key="1">
    <source>
        <dbReference type="ARBA" id="ARBA00022658"/>
    </source>
</evidence>
<feature type="region of interest" description="Disordered" evidence="3">
    <location>
        <begin position="57"/>
        <end position="94"/>
    </location>
</feature>
<dbReference type="GO" id="GO:0005886">
    <property type="term" value="C:plasma membrane"/>
    <property type="evidence" value="ECO:0007669"/>
    <property type="project" value="TreeGrafter"/>
</dbReference>
<dbReference type="InterPro" id="IPR023578">
    <property type="entry name" value="Ras_GEF_dom_sf"/>
</dbReference>
<feature type="domain" description="Ras-GEF" evidence="4">
    <location>
        <begin position="907"/>
        <end position="1208"/>
    </location>
</feature>
<feature type="region of interest" description="Disordered" evidence="3">
    <location>
        <begin position="613"/>
        <end position="637"/>
    </location>
</feature>
<feature type="compositionally biased region" description="Polar residues" evidence="3">
    <location>
        <begin position="819"/>
        <end position="850"/>
    </location>
</feature>
<dbReference type="AlphaFoldDB" id="A0AAV2TA30"/>
<feature type="compositionally biased region" description="Basic and acidic residues" evidence="3">
    <location>
        <begin position="57"/>
        <end position="67"/>
    </location>
</feature>
<dbReference type="Pfam" id="PF00617">
    <property type="entry name" value="RasGEF"/>
    <property type="match status" value="1"/>
</dbReference>
<evidence type="ECO:0000313" key="5">
    <source>
        <dbReference type="EMBL" id="CAL5133630.1"/>
    </source>
</evidence>
<feature type="region of interest" description="Disordered" evidence="3">
    <location>
        <begin position="191"/>
        <end position="216"/>
    </location>
</feature>
<comment type="caution">
    <text evidence="5">The sequence shown here is derived from an EMBL/GenBank/DDBJ whole genome shotgun (WGS) entry which is preliminary data.</text>
</comment>
<dbReference type="GO" id="GO:0007265">
    <property type="term" value="P:Ras protein signal transduction"/>
    <property type="evidence" value="ECO:0007669"/>
    <property type="project" value="TreeGrafter"/>
</dbReference>
<dbReference type="SUPFAM" id="SSF48366">
    <property type="entry name" value="Ras GEF"/>
    <property type="match status" value="2"/>
</dbReference>
<proteinExistence type="predicted"/>
<feature type="compositionally biased region" description="Polar residues" evidence="3">
    <location>
        <begin position="199"/>
        <end position="211"/>
    </location>
</feature>
<dbReference type="SMART" id="SM00147">
    <property type="entry name" value="RasGEF"/>
    <property type="match status" value="1"/>
</dbReference>
<feature type="compositionally biased region" description="Polar residues" evidence="3">
    <location>
        <begin position="82"/>
        <end position="92"/>
    </location>
</feature>
<feature type="region of interest" description="Disordered" evidence="3">
    <location>
        <begin position="982"/>
        <end position="1025"/>
    </location>
</feature>
<dbReference type="PANTHER" id="PTHR23113:SF368">
    <property type="entry name" value="CELL DIVISION CONTROL PROTEIN 25"/>
    <property type="match status" value="1"/>
</dbReference>
<feature type="region of interest" description="Disordered" evidence="3">
    <location>
        <begin position="561"/>
        <end position="582"/>
    </location>
</feature>
<feature type="compositionally biased region" description="Basic and acidic residues" evidence="3">
    <location>
        <begin position="281"/>
        <end position="291"/>
    </location>
</feature>
<organism evidence="5 6">
    <name type="scientific">Calicophoron daubneyi</name>
    <name type="common">Rumen fluke</name>
    <name type="synonym">Paramphistomum daubneyi</name>
    <dbReference type="NCBI Taxonomy" id="300641"/>
    <lineage>
        <taxon>Eukaryota</taxon>
        <taxon>Metazoa</taxon>
        <taxon>Spiralia</taxon>
        <taxon>Lophotrochozoa</taxon>
        <taxon>Platyhelminthes</taxon>
        <taxon>Trematoda</taxon>
        <taxon>Digenea</taxon>
        <taxon>Plagiorchiida</taxon>
        <taxon>Pronocephalata</taxon>
        <taxon>Paramphistomoidea</taxon>
        <taxon>Paramphistomidae</taxon>
        <taxon>Calicophoron</taxon>
    </lineage>
</organism>
<evidence type="ECO:0000259" key="4">
    <source>
        <dbReference type="PROSITE" id="PS50009"/>
    </source>
</evidence>
<gene>
    <name evidence="5" type="ORF">CDAUBV1_LOCUS6893</name>
</gene>
<feature type="region of interest" description="Disordered" evidence="3">
    <location>
        <begin position="268"/>
        <end position="296"/>
    </location>
</feature>